<keyword evidence="8 10" id="KW-0333">Golgi apparatus</keyword>
<keyword evidence="5" id="KW-0812">Transmembrane</keyword>
<accession>A0ABP0GKG9</accession>
<evidence type="ECO:0000256" key="2">
    <source>
        <dbReference type="ARBA" id="ARBA00008661"/>
    </source>
</evidence>
<evidence type="ECO:0000256" key="5">
    <source>
        <dbReference type="ARBA" id="ARBA00022692"/>
    </source>
</evidence>
<comment type="similarity">
    <text evidence="2 10">Belongs to the glycosyltransferase 31 family.</text>
</comment>
<evidence type="ECO:0000256" key="11">
    <source>
        <dbReference type="SAM" id="MobiDB-lite"/>
    </source>
</evidence>
<gene>
    <name evidence="12" type="ORF">CVLEPA_LOCUS23716</name>
</gene>
<dbReference type="InterPro" id="IPR002659">
    <property type="entry name" value="Glyco_trans_31"/>
</dbReference>
<keyword evidence="6" id="KW-0735">Signal-anchor</keyword>
<sequence>MSIFRWKLRYSVLALLCMCLFYLMIGSRRNTGAPLKEICPDFSHQISQHSRSNKDKSASESHENTSTKCAPLRPIKFLKTADATVVDGTYMTETDDERELATFLMQPWSLSEPRHNCKEKMDLARWSMVLMVKSSAKHRDRRDVIRQTWGSWRLVDVIRLEVVFLLGTTKDPNLRDSLEEESSHHGDILQMDMEDSAETVPEKVLAGMQWASSNLTHDWIYSSVDDDMVVHVENLVEYMKTLLVPEDTNVNIRPCYEQLPIVCVYSYQANDSPNRNPFSKWYISYGKMSDSYWPKHCRGGMYLMSVKMTGRIFQISRRTPYLYLDDVWITGYMRRKLNEGDCNIMVWVNFHKVYVLYSRLVFIGF</sequence>
<evidence type="ECO:0000313" key="12">
    <source>
        <dbReference type="EMBL" id="CAK8691124.1"/>
    </source>
</evidence>
<dbReference type="EMBL" id="CAWYQH010000119">
    <property type="protein sequence ID" value="CAK8691124.1"/>
    <property type="molecule type" value="Genomic_DNA"/>
</dbReference>
<dbReference type="Gene3D" id="3.90.550.50">
    <property type="match status" value="1"/>
</dbReference>
<evidence type="ECO:0000256" key="9">
    <source>
        <dbReference type="ARBA" id="ARBA00023136"/>
    </source>
</evidence>
<protein>
    <recommendedName>
        <fullName evidence="10">Hexosyltransferase</fullName>
        <ecNumber evidence="10">2.4.1.-</ecNumber>
    </recommendedName>
</protein>
<comment type="subcellular location">
    <subcellularLocation>
        <location evidence="1 10">Golgi apparatus membrane</location>
        <topology evidence="1 10">Single-pass type II membrane protein</topology>
    </subcellularLocation>
</comment>
<dbReference type="Pfam" id="PF01762">
    <property type="entry name" value="Galactosyl_T"/>
    <property type="match status" value="1"/>
</dbReference>
<evidence type="ECO:0000256" key="1">
    <source>
        <dbReference type="ARBA" id="ARBA00004323"/>
    </source>
</evidence>
<organism evidence="12 13">
    <name type="scientific">Clavelina lepadiformis</name>
    <name type="common">Light-bulb sea squirt</name>
    <name type="synonym">Ascidia lepadiformis</name>
    <dbReference type="NCBI Taxonomy" id="159417"/>
    <lineage>
        <taxon>Eukaryota</taxon>
        <taxon>Metazoa</taxon>
        <taxon>Chordata</taxon>
        <taxon>Tunicata</taxon>
        <taxon>Ascidiacea</taxon>
        <taxon>Aplousobranchia</taxon>
        <taxon>Clavelinidae</taxon>
        <taxon>Clavelina</taxon>
    </lineage>
</organism>
<evidence type="ECO:0000256" key="6">
    <source>
        <dbReference type="ARBA" id="ARBA00022968"/>
    </source>
</evidence>
<comment type="caution">
    <text evidence="12">The sequence shown here is derived from an EMBL/GenBank/DDBJ whole genome shotgun (WGS) entry which is preliminary data.</text>
</comment>
<evidence type="ECO:0000256" key="8">
    <source>
        <dbReference type="ARBA" id="ARBA00023034"/>
    </source>
</evidence>
<dbReference type="PANTHER" id="PTHR11214:SF283">
    <property type="entry name" value="N-ACETYLLACTOSAMINIDE BETA-1,3-N-ACETYLGLUCOSAMINYLTRANSFERASE 4-LIKE"/>
    <property type="match status" value="1"/>
</dbReference>
<proteinExistence type="inferred from homology"/>
<evidence type="ECO:0000256" key="4">
    <source>
        <dbReference type="ARBA" id="ARBA00022679"/>
    </source>
</evidence>
<dbReference type="PANTHER" id="PTHR11214">
    <property type="entry name" value="BETA-1,3-N-ACETYLGLUCOSAMINYLTRANSFERASE"/>
    <property type="match status" value="1"/>
</dbReference>
<keyword evidence="9" id="KW-0472">Membrane</keyword>
<keyword evidence="4" id="KW-0808">Transferase</keyword>
<feature type="region of interest" description="Disordered" evidence="11">
    <location>
        <begin position="46"/>
        <end position="68"/>
    </location>
</feature>
<dbReference type="EC" id="2.4.1.-" evidence="10"/>
<feature type="compositionally biased region" description="Basic and acidic residues" evidence="11">
    <location>
        <begin position="52"/>
        <end position="65"/>
    </location>
</feature>
<evidence type="ECO:0000256" key="7">
    <source>
        <dbReference type="ARBA" id="ARBA00022989"/>
    </source>
</evidence>
<evidence type="ECO:0000313" key="13">
    <source>
        <dbReference type="Proteomes" id="UP001642483"/>
    </source>
</evidence>
<evidence type="ECO:0000256" key="10">
    <source>
        <dbReference type="RuleBase" id="RU363063"/>
    </source>
</evidence>
<keyword evidence="7" id="KW-1133">Transmembrane helix</keyword>
<evidence type="ECO:0000256" key="3">
    <source>
        <dbReference type="ARBA" id="ARBA00022676"/>
    </source>
</evidence>
<dbReference type="Proteomes" id="UP001642483">
    <property type="component" value="Unassembled WGS sequence"/>
</dbReference>
<keyword evidence="13" id="KW-1185">Reference proteome</keyword>
<reference evidence="12 13" key="1">
    <citation type="submission" date="2024-02" db="EMBL/GenBank/DDBJ databases">
        <authorList>
            <person name="Daric V."/>
            <person name="Darras S."/>
        </authorList>
    </citation>
    <scope>NUCLEOTIDE SEQUENCE [LARGE SCALE GENOMIC DNA]</scope>
</reference>
<name>A0ABP0GKG9_CLALP</name>
<keyword evidence="3 10" id="KW-0328">Glycosyltransferase</keyword>